<comment type="similarity">
    <text evidence="1">Belongs to the RdRP family.</text>
</comment>
<feature type="compositionally biased region" description="Pro residues" evidence="2">
    <location>
        <begin position="197"/>
        <end position="206"/>
    </location>
</feature>
<dbReference type="Proteomes" id="UP000235786">
    <property type="component" value="Unassembled WGS sequence"/>
</dbReference>
<evidence type="ECO:0000256" key="2">
    <source>
        <dbReference type="SAM" id="MobiDB-lite"/>
    </source>
</evidence>
<dbReference type="InterPro" id="IPR007855">
    <property type="entry name" value="RDRP"/>
</dbReference>
<reference evidence="4 5" key="1">
    <citation type="submission" date="2016-04" db="EMBL/GenBank/DDBJ databases">
        <title>A degradative enzymes factory behind the ericoid mycorrhizal symbiosis.</title>
        <authorList>
            <consortium name="DOE Joint Genome Institute"/>
            <person name="Martino E."/>
            <person name="Morin E."/>
            <person name="Grelet G."/>
            <person name="Kuo A."/>
            <person name="Kohler A."/>
            <person name="Daghino S."/>
            <person name="Barry K."/>
            <person name="Choi C."/>
            <person name="Cichocki N."/>
            <person name="Clum A."/>
            <person name="Copeland A."/>
            <person name="Hainaut M."/>
            <person name="Haridas S."/>
            <person name="Labutti K."/>
            <person name="Lindquist E."/>
            <person name="Lipzen A."/>
            <person name="Khouja H.-R."/>
            <person name="Murat C."/>
            <person name="Ohm R."/>
            <person name="Olson A."/>
            <person name="Spatafora J."/>
            <person name="Veneault-Fourrey C."/>
            <person name="Henrissat B."/>
            <person name="Grigoriev I."/>
            <person name="Martin F."/>
            <person name="Perotto S."/>
        </authorList>
    </citation>
    <scope>NUCLEOTIDE SEQUENCE [LARGE SCALE GENOMIC DNA]</scope>
    <source>
        <strain evidence="4 5">F</strain>
    </source>
</reference>
<keyword evidence="1" id="KW-0548">Nucleotidyltransferase</keyword>
<feature type="compositionally biased region" description="Polar residues" evidence="2">
    <location>
        <begin position="133"/>
        <end position="144"/>
    </location>
</feature>
<accession>A0A2J6S7D8</accession>
<dbReference type="InterPro" id="IPR057596">
    <property type="entry name" value="RDRP_core"/>
</dbReference>
<feature type="compositionally biased region" description="Basic and acidic residues" evidence="2">
    <location>
        <begin position="159"/>
        <end position="170"/>
    </location>
</feature>
<dbReference type="OrthoDB" id="10055769at2759"/>
<keyword evidence="5" id="KW-1185">Reference proteome</keyword>
<feature type="compositionally biased region" description="Polar residues" evidence="2">
    <location>
        <begin position="220"/>
        <end position="252"/>
    </location>
</feature>
<sequence>MAPEPQTPSKKDGKVLDLFDTKLEMLSLEWDLGLRPKKDYSPQKRGGSLGDSCIEKIRFLHYKKAFDPALIRFREQATILYSGWVHKPKAERGVVPEATRNKPRPVTEQERVQLLRLLLKILKEDQSKWITANTPSPARFTASQDIDDSPAPFSLGPRKNSDPKRQRDEEPFSNAPITFKKPRKPDAQPCATSSKAPQPPTSPKAQPPTTGSMLPPDTHPSANTSFASDGSSIFSRRQSYNSSWQPGTQETAPNIPEEESELVQHTQAVKDSFINPQPSKASSTDYGTSSFEERMADVTEAALGIQPASPDPQLDSQTDVGEGEGLSQDLLGMVFGDESLIDSEKEFQDSLLDSEKAFQGSLQQVFPELPASLQSASLRVIYEISRVCLHAGVPLSEIDFPEPAVLDDYNILWRFLRGIPALEGKPFPERCSEKLWNLASGNFTDGFRSVVLSGSLRFAPGSASNSFFQFRLTPMKLDLSHRLGRRFGHDRFLEIDIPDFTGRNLPKSFKAVGARGPEIIHNWLVSSRHPLVGRYWQPFFLKSIERKERKREVKNEEEEVAAVQKIYCFAVGGVGVGTDNHIETIEQLLSAIRPIEENRHQPFLKLFTRTSLAVSRNSATIVLEPDQIYYLPDILYRKEVMTDGAGRMSEDLAIAIATMLGLSTLPSGFQARIGEAKGFWSVDYTSQRAGYWIEIYASQCKWKTSAIEQSNPSNRTFEVLRWSSPLKPADLNLQFLPLLMDRSKDPAKMTEALVTLLKGGLENELLAIQGAMDDPQVFRQWLRKSNSTLNERLKAGRVPFQNSLPVSIEESLNMFLDACFEPKKLHFMKDLALTAFETKCKDLQKKLNITVGRSTYAYMVPDFSGVLEANEVFIDFSSFADVSGFASNGTLLNGVDVLVARSPAHFGSDIQKVRAVFKVELIGLKDVIVFSTKGNPSLAAKLSGGDYDGDIAWVCWESTIVDNFENTDVPECPDLVKEGLIKQDLTTYEELVAGHANPTTVFLKEAFAFNMQRTMLGICTRFKEDVCYTQSLEGKHDTKEAVWLSTLLSYLVDQYKQGYSFTGDDWTHFKKTVVKFTPKKPKYKEDDGDYDRNAKHIIDQLMYMASRTIKKSINAFHADEKAPHWDPDLVLYYKWARGKAENEPEWKALLDGLDRDIKTLKSEWARKWPRTSRSFQYGEESKSEYPQKVSESYVVFQAILPRNDTTLTQSLLRDCFDIEVSDWAHLRASALFYSYHRTKEDIPKFVWHMAAKQLTVLKCYARSGFSPAVSPGMYAMLKPDTAYVRRAKANELVWDESISVTNAQEIEELDDE</sequence>
<dbReference type="PANTHER" id="PTHR23079:SF14">
    <property type="entry name" value="RNA-DEPENDENT RNA POLYMERASE"/>
    <property type="match status" value="1"/>
</dbReference>
<dbReference type="EMBL" id="KZ613939">
    <property type="protein sequence ID" value="PMD46679.1"/>
    <property type="molecule type" value="Genomic_DNA"/>
</dbReference>
<feature type="domain" description="RDRP core" evidence="3">
    <location>
        <begin position="470"/>
        <end position="1102"/>
    </location>
</feature>
<keyword evidence="1" id="KW-0696">RNA-directed RNA polymerase</keyword>
<evidence type="ECO:0000313" key="4">
    <source>
        <dbReference type="EMBL" id="PMD46679.1"/>
    </source>
</evidence>
<dbReference type="Pfam" id="PF05183">
    <property type="entry name" value="RdRP"/>
    <property type="match status" value="1"/>
</dbReference>
<dbReference type="GO" id="GO:0030422">
    <property type="term" value="P:siRNA processing"/>
    <property type="evidence" value="ECO:0007669"/>
    <property type="project" value="TreeGrafter"/>
</dbReference>
<comment type="catalytic activity">
    <reaction evidence="1">
        <text>RNA(n) + a ribonucleoside 5'-triphosphate = RNA(n+1) + diphosphate</text>
        <dbReference type="Rhea" id="RHEA:21248"/>
        <dbReference type="Rhea" id="RHEA-COMP:14527"/>
        <dbReference type="Rhea" id="RHEA-COMP:17342"/>
        <dbReference type="ChEBI" id="CHEBI:33019"/>
        <dbReference type="ChEBI" id="CHEBI:61557"/>
        <dbReference type="ChEBI" id="CHEBI:140395"/>
        <dbReference type="EC" id="2.7.7.48"/>
    </reaction>
</comment>
<evidence type="ECO:0000259" key="3">
    <source>
        <dbReference type="Pfam" id="PF05183"/>
    </source>
</evidence>
<dbReference type="Gene3D" id="1.10.8.790">
    <property type="entry name" value="RNA-dependent RNA polymerase, slab domain, helical subdomain-like"/>
    <property type="match status" value="1"/>
</dbReference>
<keyword evidence="1" id="KW-0694">RNA-binding</keyword>
<feature type="region of interest" description="Disordered" evidence="2">
    <location>
        <begin position="133"/>
        <end position="265"/>
    </location>
</feature>
<dbReference type="GO" id="GO:0031380">
    <property type="term" value="C:nuclear RNA-directed RNA polymerase complex"/>
    <property type="evidence" value="ECO:0007669"/>
    <property type="project" value="TreeGrafter"/>
</dbReference>
<gene>
    <name evidence="4" type="ORF">L207DRAFT_417561</name>
</gene>
<name>A0A2J6S7D8_HYAVF</name>
<organism evidence="4 5">
    <name type="scientific">Hyaloscypha variabilis (strain UAMH 11265 / GT02V1 / F)</name>
    <name type="common">Meliniomyces variabilis</name>
    <dbReference type="NCBI Taxonomy" id="1149755"/>
    <lineage>
        <taxon>Eukaryota</taxon>
        <taxon>Fungi</taxon>
        <taxon>Dikarya</taxon>
        <taxon>Ascomycota</taxon>
        <taxon>Pezizomycotina</taxon>
        <taxon>Leotiomycetes</taxon>
        <taxon>Helotiales</taxon>
        <taxon>Hyaloscyphaceae</taxon>
        <taxon>Hyaloscypha</taxon>
        <taxon>Hyaloscypha variabilis</taxon>
    </lineage>
</organism>
<dbReference type="STRING" id="1149755.A0A2J6S7D8"/>
<protein>
    <recommendedName>
        <fullName evidence="1">RNA-dependent RNA polymerase</fullName>
        <ecNumber evidence="1">2.7.7.48</ecNumber>
    </recommendedName>
</protein>
<dbReference type="EC" id="2.7.7.48" evidence="1"/>
<dbReference type="GO" id="GO:0003968">
    <property type="term" value="F:RNA-directed RNA polymerase activity"/>
    <property type="evidence" value="ECO:0007669"/>
    <property type="project" value="UniProtKB-KW"/>
</dbReference>
<dbReference type="GO" id="GO:0003723">
    <property type="term" value="F:RNA binding"/>
    <property type="evidence" value="ECO:0007669"/>
    <property type="project" value="UniProtKB-KW"/>
</dbReference>
<evidence type="ECO:0000256" key="1">
    <source>
        <dbReference type="RuleBase" id="RU363098"/>
    </source>
</evidence>
<keyword evidence="1" id="KW-0808">Transferase</keyword>
<evidence type="ECO:0000313" key="5">
    <source>
        <dbReference type="Proteomes" id="UP000235786"/>
    </source>
</evidence>
<dbReference type="PANTHER" id="PTHR23079">
    <property type="entry name" value="RNA-DEPENDENT RNA POLYMERASE"/>
    <property type="match status" value="1"/>
</dbReference>
<proteinExistence type="inferred from homology"/>